<sequence>MAVYGPKKLTNKKAEALKRKLQQQQKHSASKQTARTKKASIEPLAKRQQREKALRKAFGPEKDVLGISQSSTKHNAGRKDVCMSLDRTIAQNTKISEALRGVGKAPILTPSQLKERANEERERMAVAYEQHQATVNETVDELAQLMSNTT</sequence>
<comment type="caution">
    <text evidence="3">The sequence shown here is derived from an EMBL/GenBank/DDBJ whole genome shotgun (WGS) entry which is preliminary data.</text>
</comment>
<evidence type="ECO:0000313" key="4">
    <source>
        <dbReference type="Proteomes" id="UP001151518"/>
    </source>
</evidence>
<dbReference type="AlphaFoldDB" id="A0A9W8G2V1"/>
<accession>A0A9W8G2V1</accession>
<name>A0A9W8G2V1_9FUNG</name>
<evidence type="ECO:0000256" key="2">
    <source>
        <dbReference type="SAM" id="MobiDB-lite"/>
    </source>
</evidence>
<dbReference type="EMBL" id="JANBTW010000030">
    <property type="protein sequence ID" value="KAJ2677638.1"/>
    <property type="molecule type" value="Genomic_DNA"/>
</dbReference>
<feature type="coiled-coil region" evidence="1">
    <location>
        <begin position="114"/>
        <end position="148"/>
    </location>
</feature>
<dbReference type="Proteomes" id="UP001151518">
    <property type="component" value="Unassembled WGS sequence"/>
</dbReference>
<evidence type="ECO:0000313" key="3">
    <source>
        <dbReference type="EMBL" id="KAJ2677638.1"/>
    </source>
</evidence>
<protein>
    <submittedName>
        <fullName evidence="3">Uncharacterized protein</fullName>
    </submittedName>
</protein>
<reference evidence="3" key="1">
    <citation type="submission" date="2022-07" db="EMBL/GenBank/DDBJ databases">
        <title>Phylogenomic reconstructions and comparative analyses of Kickxellomycotina fungi.</title>
        <authorList>
            <person name="Reynolds N.K."/>
            <person name="Stajich J.E."/>
            <person name="Barry K."/>
            <person name="Grigoriev I.V."/>
            <person name="Crous P."/>
            <person name="Smith M.E."/>
        </authorList>
    </citation>
    <scope>NUCLEOTIDE SEQUENCE</scope>
    <source>
        <strain evidence="3">NRRL 3115</strain>
    </source>
</reference>
<dbReference type="OrthoDB" id="5573685at2759"/>
<evidence type="ECO:0000256" key="1">
    <source>
        <dbReference type="SAM" id="Coils"/>
    </source>
</evidence>
<organism evidence="3 4">
    <name type="scientific">Coemansia spiralis</name>
    <dbReference type="NCBI Taxonomy" id="417178"/>
    <lineage>
        <taxon>Eukaryota</taxon>
        <taxon>Fungi</taxon>
        <taxon>Fungi incertae sedis</taxon>
        <taxon>Zoopagomycota</taxon>
        <taxon>Kickxellomycotina</taxon>
        <taxon>Kickxellomycetes</taxon>
        <taxon>Kickxellales</taxon>
        <taxon>Kickxellaceae</taxon>
        <taxon>Coemansia</taxon>
    </lineage>
</organism>
<keyword evidence="1" id="KW-0175">Coiled coil</keyword>
<feature type="compositionally biased region" description="Polar residues" evidence="2">
    <location>
        <begin position="22"/>
        <end position="33"/>
    </location>
</feature>
<gene>
    <name evidence="3" type="ORF">GGI25_003028</name>
</gene>
<proteinExistence type="predicted"/>
<feature type="region of interest" description="Disordered" evidence="2">
    <location>
        <begin position="1"/>
        <end position="47"/>
    </location>
</feature>